<dbReference type="InterPro" id="IPR006119">
    <property type="entry name" value="Resolv_N"/>
</dbReference>
<feature type="domain" description="Resolvase/invertase-type recombinase catalytic" evidence="3">
    <location>
        <begin position="12"/>
        <end position="126"/>
    </location>
</feature>
<dbReference type="InterPro" id="IPR050639">
    <property type="entry name" value="SSR_resolvase"/>
</dbReference>
<dbReference type="PANTHER" id="PTHR30461">
    <property type="entry name" value="DNA-INVERTASE FROM LAMBDOID PROPHAGE"/>
    <property type="match status" value="1"/>
</dbReference>
<dbReference type="PANTHER" id="PTHR30461:SF2">
    <property type="entry name" value="SERINE RECOMBINASE PINE-RELATED"/>
    <property type="match status" value="1"/>
</dbReference>
<dbReference type="RefSeq" id="WP_378200005.1">
    <property type="nucleotide sequence ID" value="NZ_JBHLZP010000073.1"/>
</dbReference>
<dbReference type="Pfam" id="PF00239">
    <property type="entry name" value="Resolvase"/>
    <property type="match status" value="1"/>
</dbReference>
<proteinExistence type="predicted"/>
<accession>A0ABV5YDG0</accession>
<dbReference type="CDD" id="cd00338">
    <property type="entry name" value="Ser_Recombinase"/>
    <property type="match status" value="1"/>
</dbReference>
<keyword evidence="2" id="KW-0233">DNA recombination</keyword>
<reference evidence="4 5" key="1">
    <citation type="submission" date="2024-09" db="EMBL/GenBank/DDBJ databases">
        <authorList>
            <person name="Sun Q."/>
            <person name="Mori K."/>
        </authorList>
    </citation>
    <scope>NUCLEOTIDE SEQUENCE [LARGE SCALE GENOMIC DNA]</scope>
    <source>
        <strain evidence="4 5">TBRC 0563</strain>
    </source>
</reference>
<keyword evidence="5" id="KW-1185">Reference proteome</keyword>
<dbReference type="InterPro" id="IPR036162">
    <property type="entry name" value="Resolvase-like_N_sf"/>
</dbReference>
<evidence type="ECO:0000256" key="1">
    <source>
        <dbReference type="ARBA" id="ARBA00023125"/>
    </source>
</evidence>
<evidence type="ECO:0000259" key="3">
    <source>
        <dbReference type="PROSITE" id="PS51736"/>
    </source>
</evidence>
<sequence length="126" mass="13856">MSAEDWSPSDLPAVSYIRVAPTTTDEAAHEVERQRAQIALATDRLGLRMADEFVDVGYSGLSMDRPDLRRLLDHVAAHRVGYCVVATRDRLSEDPEHMADIDETLDDALVAIVIAADHTGPEQDEG</sequence>
<dbReference type="SMART" id="SM00857">
    <property type="entry name" value="Resolvase"/>
    <property type="match status" value="1"/>
</dbReference>
<evidence type="ECO:0000313" key="4">
    <source>
        <dbReference type="EMBL" id="MFB9833076.1"/>
    </source>
</evidence>
<dbReference type="SUPFAM" id="SSF53041">
    <property type="entry name" value="Resolvase-like"/>
    <property type="match status" value="1"/>
</dbReference>
<keyword evidence="1" id="KW-0238">DNA-binding</keyword>
<comment type="caution">
    <text evidence="4">The sequence shown here is derived from an EMBL/GenBank/DDBJ whole genome shotgun (WGS) entry which is preliminary data.</text>
</comment>
<dbReference type="PROSITE" id="PS51736">
    <property type="entry name" value="RECOMBINASES_3"/>
    <property type="match status" value="1"/>
</dbReference>
<organism evidence="4 5">
    <name type="scientific">Actinoallomurus acaciae</name>
    <dbReference type="NCBI Taxonomy" id="502577"/>
    <lineage>
        <taxon>Bacteria</taxon>
        <taxon>Bacillati</taxon>
        <taxon>Actinomycetota</taxon>
        <taxon>Actinomycetes</taxon>
        <taxon>Streptosporangiales</taxon>
        <taxon>Thermomonosporaceae</taxon>
        <taxon>Actinoallomurus</taxon>
    </lineage>
</organism>
<name>A0ABV5YDG0_9ACTN</name>
<evidence type="ECO:0000313" key="5">
    <source>
        <dbReference type="Proteomes" id="UP001589627"/>
    </source>
</evidence>
<dbReference type="EMBL" id="JBHLZP010000073">
    <property type="protein sequence ID" value="MFB9833076.1"/>
    <property type="molecule type" value="Genomic_DNA"/>
</dbReference>
<gene>
    <name evidence="4" type="ORF">ACFFNX_12845</name>
</gene>
<dbReference type="Proteomes" id="UP001589627">
    <property type="component" value="Unassembled WGS sequence"/>
</dbReference>
<evidence type="ECO:0000256" key="2">
    <source>
        <dbReference type="ARBA" id="ARBA00023172"/>
    </source>
</evidence>
<protein>
    <submittedName>
        <fullName evidence="4">Recombinase family protein</fullName>
    </submittedName>
</protein>
<dbReference type="Gene3D" id="3.40.50.1390">
    <property type="entry name" value="Resolvase, N-terminal catalytic domain"/>
    <property type="match status" value="1"/>
</dbReference>